<gene>
    <name evidence="2" type="ORF">RM543_05145</name>
</gene>
<dbReference type="Proteomes" id="UP001265259">
    <property type="component" value="Unassembled WGS sequence"/>
</dbReference>
<reference evidence="2 3" key="1">
    <citation type="submission" date="2023-09" db="EMBL/GenBank/DDBJ databases">
        <authorList>
            <person name="Rey-Velasco X."/>
        </authorList>
    </citation>
    <scope>NUCLEOTIDE SEQUENCE [LARGE SCALE GENOMIC DNA]</scope>
    <source>
        <strain evidence="2 3">F158</strain>
    </source>
</reference>
<dbReference type="InterPro" id="IPR017946">
    <property type="entry name" value="PLC-like_Pdiesterase_TIM-brl"/>
</dbReference>
<accession>A0ABU3DEC0</accession>
<feature type="domain" description="GP-PDE" evidence="1">
    <location>
        <begin position="9"/>
        <end position="250"/>
    </location>
</feature>
<keyword evidence="3" id="KW-1185">Reference proteome</keyword>
<organism evidence="2 3">
    <name type="scientific">Tropicimonas omnivorans</name>
    <dbReference type="NCBI Taxonomy" id="3075590"/>
    <lineage>
        <taxon>Bacteria</taxon>
        <taxon>Pseudomonadati</taxon>
        <taxon>Pseudomonadota</taxon>
        <taxon>Alphaproteobacteria</taxon>
        <taxon>Rhodobacterales</taxon>
        <taxon>Roseobacteraceae</taxon>
        <taxon>Tropicimonas</taxon>
    </lineage>
</organism>
<dbReference type="RefSeq" id="WP_311689807.1">
    <property type="nucleotide sequence ID" value="NZ_JAVRHL010000001.1"/>
</dbReference>
<dbReference type="SUPFAM" id="SSF51695">
    <property type="entry name" value="PLC-like phosphodiesterases"/>
    <property type="match status" value="1"/>
</dbReference>
<evidence type="ECO:0000313" key="2">
    <source>
        <dbReference type="EMBL" id="MDT0682061.1"/>
    </source>
</evidence>
<evidence type="ECO:0000259" key="1">
    <source>
        <dbReference type="PROSITE" id="PS51704"/>
    </source>
</evidence>
<dbReference type="Pfam" id="PF03009">
    <property type="entry name" value="GDPD"/>
    <property type="match status" value="1"/>
</dbReference>
<dbReference type="PROSITE" id="PS51704">
    <property type="entry name" value="GP_PDE"/>
    <property type="match status" value="1"/>
</dbReference>
<name>A0ABU3DEC0_9RHOB</name>
<dbReference type="EMBL" id="JAVRHL010000001">
    <property type="protein sequence ID" value="MDT0682061.1"/>
    <property type="molecule type" value="Genomic_DNA"/>
</dbReference>
<proteinExistence type="predicted"/>
<evidence type="ECO:0000313" key="3">
    <source>
        <dbReference type="Proteomes" id="UP001265259"/>
    </source>
</evidence>
<dbReference type="InterPro" id="IPR030395">
    <property type="entry name" value="GP_PDE_dom"/>
</dbReference>
<dbReference type="Gene3D" id="3.20.20.190">
    <property type="entry name" value="Phosphatidylinositol (PI) phosphodiesterase"/>
    <property type="match status" value="1"/>
</dbReference>
<protein>
    <submittedName>
        <fullName evidence="2">Glycerophosphodiester phosphodiesterase family protein</fullName>
    </submittedName>
</protein>
<comment type="caution">
    <text evidence="2">The sequence shown here is derived from an EMBL/GenBank/DDBJ whole genome shotgun (WGS) entry which is preliminary data.</text>
</comment>
<dbReference type="PANTHER" id="PTHR46211">
    <property type="entry name" value="GLYCEROPHOSPHORYL DIESTER PHOSPHODIESTERASE"/>
    <property type="match status" value="1"/>
</dbReference>
<sequence>MSLHPAFLARPIAHRALHGAGRPENSGSAIRAAVAAGYGIEIDLQCASDGRAMVFHDYDLSRLTGETGAVRARSSGELSRLPLLGGGGEGVPTFAEVLEEVAGRVPLLVEIKDQSCRLGAVDGVLERAAAADAAGYDGPIAFMSFNPASIEALKEASPDATVGLTTCAFGPEEWTLTPADRLAALARIEDRERLGISFVSHDRTDLASPALSPLREAGLPFLCWTIRSPAEEAEARKLADNVTFEGYAPG</sequence>
<dbReference type="PANTHER" id="PTHR46211:SF1">
    <property type="entry name" value="GLYCEROPHOSPHODIESTER PHOSPHODIESTERASE, CYTOPLASMIC"/>
    <property type="match status" value="1"/>
</dbReference>